<dbReference type="AlphaFoldDB" id="A0A929PY41"/>
<comment type="caution">
    <text evidence="1">The sequence shown here is derived from an EMBL/GenBank/DDBJ whole genome shotgun (WGS) entry which is preliminary data.</text>
</comment>
<dbReference type="RefSeq" id="WP_194113035.1">
    <property type="nucleotide sequence ID" value="NZ_JADFFL010000008.1"/>
</dbReference>
<organism evidence="1 2">
    <name type="scientific">Mucilaginibacter myungsuensis</name>
    <dbReference type="NCBI Taxonomy" id="649104"/>
    <lineage>
        <taxon>Bacteria</taxon>
        <taxon>Pseudomonadati</taxon>
        <taxon>Bacteroidota</taxon>
        <taxon>Sphingobacteriia</taxon>
        <taxon>Sphingobacteriales</taxon>
        <taxon>Sphingobacteriaceae</taxon>
        <taxon>Mucilaginibacter</taxon>
    </lineage>
</organism>
<accession>A0A929PY41</accession>
<dbReference type="SUPFAM" id="SSF52540">
    <property type="entry name" value="P-loop containing nucleoside triphosphate hydrolases"/>
    <property type="match status" value="1"/>
</dbReference>
<gene>
    <name evidence="1" type="ORF">IRJ16_18010</name>
</gene>
<sequence>MMEYLNQHQRPEVIERIRGSYKAPKTAEEKAQRAATEAHWQPPADALLDIKSANQWIDYESQKPPARRLFGDFWLEGELCILFADTNIGKSVLAVQLGDSISRQKHINGFELERPPSPVLYVDFELSAKQFQQRYTDNRGSYKFHENFYRAEVNLEAPVMPGFADQAEFMAYKLHRGIKYTGAEVLIIDNITCMGPGAESAGKALNMMKQLKMLKTRHGLSILVLAHTPKRKAGLPITRNDLGGSKLLMNFADSAMAMAESCTQPGHRYLKQVKQRSAAETYGANKVCLFNLERDGPFLQFTTVDTLPEHTQLINPEIKERNRLLQAVISYQSQGFTQRQMADALNISLGMVNKLVKEAGE</sequence>
<proteinExistence type="predicted"/>
<evidence type="ECO:0000313" key="1">
    <source>
        <dbReference type="EMBL" id="MBE9663784.1"/>
    </source>
</evidence>
<dbReference type="Gene3D" id="3.40.50.300">
    <property type="entry name" value="P-loop containing nucleotide triphosphate hydrolases"/>
    <property type="match status" value="1"/>
</dbReference>
<keyword evidence="2" id="KW-1185">Reference proteome</keyword>
<dbReference type="Pfam" id="PF13481">
    <property type="entry name" value="AAA_25"/>
    <property type="match status" value="1"/>
</dbReference>
<reference evidence="1" key="1">
    <citation type="submission" date="2020-10" db="EMBL/GenBank/DDBJ databases">
        <title>Mucilaginibacter mali sp. nov., isolated from rhizosphere soil of apple orchard.</title>
        <authorList>
            <person name="Lee J.-S."/>
            <person name="Kim H.S."/>
            <person name="Kim J.-S."/>
        </authorList>
    </citation>
    <scope>NUCLEOTIDE SEQUENCE</scope>
    <source>
        <strain evidence="1">KCTC 22746</strain>
    </source>
</reference>
<dbReference type="InterPro" id="IPR027417">
    <property type="entry name" value="P-loop_NTPase"/>
</dbReference>
<dbReference type="EMBL" id="JADFFL010000008">
    <property type="protein sequence ID" value="MBE9663784.1"/>
    <property type="molecule type" value="Genomic_DNA"/>
</dbReference>
<evidence type="ECO:0000313" key="2">
    <source>
        <dbReference type="Proteomes" id="UP000622475"/>
    </source>
</evidence>
<protein>
    <submittedName>
        <fullName evidence="1">AAA family ATPase</fullName>
    </submittedName>
</protein>
<dbReference type="Proteomes" id="UP000622475">
    <property type="component" value="Unassembled WGS sequence"/>
</dbReference>
<name>A0A929PY41_9SPHI</name>